<evidence type="ECO:0000259" key="6">
    <source>
        <dbReference type="Pfam" id="PF13427"/>
    </source>
</evidence>
<sequence>MSYLTFDTSSLDDISGQVDETLKVLEQHLGTSICAIHLFGSAVDGGLKPLSDIDLLVTINAPLTESTKAAVMSTLLSVSAYPGADAVYRALEVTVLLYDDVVPWKYPTMRQMQFGEWLREEISAGVFEPAMVDNDLAILLTKVRQHSIALYGPAAQDFFDEVPVIDLHNSLLETLTLWATEADWEGDERNIILALVRIWYTAVTGDIASKEAAANWALQRLPSQHHNIVAAARDDYLGLVAIDVAAYPQERAELLDYIRASVTRKLVSSSQAKLLV</sequence>
<comment type="caution">
    <text evidence="7">The sequence shown here is derived from an EMBL/GenBank/DDBJ whole genome shotgun (WGS) entry which is preliminary data.</text>
</comment>
<dbReference type="SUPFAM" id="SSF81301">
    <property type="entry name" value="Nucleotidyltransferase"/>
    <property type="match status" value="1"/>
</dbReference>
<feature type="domain" description="Polymerase nucleotidyl transferase" evidence="5">
    <location>
        <begin position="20"/>
        <end position="65"/>
    </location>
</feature>
<evidence type="ECO:0000313" key="7">
    <source>
        <dbReference type="EMBL" id="MDN4121123.1"/>
    </source>
</evidence>
<evidence type="ECO:0000256" key="2">
    <source>
        <dbReference type="ARBA" id="ARBA00035126"/>
    </source>
</evidence>
<keyword evidence="8" id="KW-1185">Reference proteome</keyword>
<evidence type="ECO:0000259" key="5">
    <source>
        <dbReference type="Pfam" id="PF01909"/>
    </source>
</evidence>
<keyword evidence="1" id="KW-0808">Transferase</keyword>
<name>A0ABT8EIK4_9BURK</name>
<dbReference type="InterPro" id="IPR002934">
    <property type="entry name" value="Polymerase_NTP_transf_dom"/>
</dbReference>
<evidence type="ECO:0000256" key="1">
    <source>
        <dbReference type="ARBA" id="ARBA00022679"/>
    </source>
</evidence>
<dbReference type="EC" id="2.7.7.47" evidence="2"/>
<evidence type="ECO:0000313" key="8">
    <source>
        <dbReference type="Proteomes" id="UP001168613"/>
    </source>
</evidence>
<proteinExistence type="predicted"/>
<dbReference type="CDD" id="cd05403">
    <property type="entry name" value="NT_KNTase_like"/>
    <property type="match status" value="1"/>
</dbReference>
<dbReference type="NCBIfam" id="NF012157">
    <property type="entry name" value="ANT_3pp_I"/>
    <property type="match status" value="1"/>
</dbReference>
<dbReference type="InterPro" id="IPR043519">
    <property type="entry name" value="NT_sf"/>
</dbReference>
<dbReference type="InterPro" id="IPR025184">
    <property type="entry name" value="AadA_C"/>
</dbReference>
<accession>A0ABT8EIK4</accession>
<comment type="catalytic activity">
    <reaction evidence="4">
        <text>streptomycin + ATP = 3''-O-adenylylstreptomycin + diphosphate</text>
        <dbReference type="Rhea" id="RHEA:20245"/>
        <dbReference type="ChEBI" id="CHEBI:30616"/>
        <dbReference type="ChEBI" id="CHEBI:33019"/>
        <dbReference type="ChEBI" id="CHEBI:58007"/>
        <dbReference type="ChEBI" id="CHEBI:58605"/>
        <dbReference type="EC" id="2.7.7.47"/>
    </reaction>
</comment>
<protein>
    <recommendedName>
        <fullName evidence="3">Aminoglycoside (3'') (9) adenylyltransferase</fullName>
        <ecNumber evidence="2">2.7.7.47</ecNumber>
    </recommendedName>
</protein>
<organism evidence="7 8">
    <name type="scientific">Alcaligenes endophyticus</name>
    <dbReference type="NCBI Taxonomy" id="1929088"/>
    <lineage>
        <taxon>Bacteria</taxon>
        <taxon>Pseudomonadati</taxon>
        <taxon>Pseudomonadota</taxon>
        <taxon>Betaproteobacteria</taxon>
        <taxon>Burkholderiales</taxon>
        <taxon>Alcaligenaceae</taxon>
        <taxon>Alcaligenes</taxon>
    </lineage>
</organism>
<feature type="domain" description="Adenylyltransferase AadA C-terminal" evidence="6">
    <location>
        <begin position="158"/>
        <end position="247"/>
    </location>
</feature>
<dbReference type="Pfam" id="PF01909">
    <property type="entry name" value="NTP_transf_2"/>
    <property type="match status" value="1"/>
</dbReference>
<dbReference type="Gene3D" id="3.30.460.10">
    <property type="entry name" value="Beta Polymerase, domain 2"/>
    <property type="match status" value="1"/>
</dbReference>
<dbReference type="Proteomes" id="UP001168613">
    <property type="component" value="Unassembled WGS sequence"/>
</dbReference>
<dbReference type="RefSeq" id="WP_266124754.1">
    <property type="nucleotide sequence ID" value="NZ_JAJHNU010000001.1"/>
</dbReference>
<evidence type="ECO:0000256" key="4">
    <source>
        <dbReference type="ARBA" id="ARBA00048566"/>
    </source>
</evidence>
<gene>
    <name evidence="7" type="ORF">LMS43_07465</name>
</gene>
<dbReference type="EMBL" id="JAJHNU010000001">
    <property type="protein sequence ID" value="MDN4121123.1"/>
    <property type="molecule type" value="Genomic_DNA"/>
</dbReference>
<dbReference type="NCBIfam" id="NF010309">
    <property type="entry name" value="PRK13746.1"/>
    <property type="match status" value="1"/>
</dbReference>
<evidence type="ECO:0000256" key="3">
    <source>
        <dbReference type="ARBA" id="ARBA00035252"/>
    </source>
</evidence>
<reference evidence="7" key="1">
    <citation type="submission" date="2021-11" db="EMBL/GenBank/DDBJ databases">
        <title>Draft genome sequence of Alcaligenes endophyticus type strain CCUG 75668T.</title>
        <authorList>
            <person name="Salva-Serra F."/>
            <person name="Duran R.E."/>
            <person name="Seeger M."/>
            <person name="Moore E.R.B."/>
            <person name="Jaen-Luchoro D."/>
        </authorList>
    </citation>
    <scope>NUCLEOTIDE SEQUENCE</scope>
    <source>
        <strain evidence="7">CCUG 75668</strain>
    </source>
</reference>
<dbReference type="Pfam" id="PF13427">
    <property type="entry name" value="AadA_C"/>
    <property type="match status" value="1"/>
</dbReference>